<dbReference type="SUPFAM" id="SSF54001">
    <property type="entry name" value="Cysteine proteinases"/>
    <property type="match status" value="1"/>
</dbReference>
<dbReference type="Gene3D" id="3.10.620.30">
    <property type="match status" value="1"/>
</dbReference>
<evidence type="ECO:0000256" key="1">
    <source>
        <dbReference type="SAM" id="SignalP"/>
    </source>
</evidence>
<dbReference type="Gene3D" id="2.60.120.1130">
    <property type="match status" value="1"/>
</dbReference>
<organism evidence="3 4">
    <name type="scientific">Moheibacter sediminis</name>
    <dbReference type="NCBI Taxonomy" id="1434700"/>
    <lineage>
        <taxon>Bacteria</taxon>
        <taxon>Pseudomonadati</taxon>
        <taxon>Bacteroidota</taxon>
        <taxon>Flavobacteriia</taxon>
        <taxon>Flavobacteriales</taxon>
        <taxon>Weeksellaceae</taxon>
        <taxon>Moheibacter</taxon>
    </lineage>
</organism>
<evidence type="ECO:0000259" key="2">
    <source>
        <dbReference type="Pfam" id="PF12969"/>
    </source>
</evidence>
<proteinExistence type="predicted"/>
<feature type="signal peptide" evidence="1">
    <location>
        <begin position="1"/>
        <end position="18"/>
    </location>
</feature>
<feature type="chain" id="PRO_5013343262" description="DUF3857 domain-containing protein" evidence="1">
    <location>
        <begin position="19"/>
        <end position="630"/>
    </location>
</feature>
<evidence type="ECO:0000313" key="3">
    <source>
        <dbReference type="EMBL" id="SMC88761.1"/>
    </source>
</evidence>
<dbReference type="EMBL" id="FWXS01000011">
    <property type="protein sequence ID" value="SMC88761.1"/>
    <property type="molecule type" value="Genomic_DNA"/>
</dbReference>
<dbReference type="InterPro" id="IPR024618">
    <property type="entry name" value="DUF3857"/>
</dbReference>
<feature type="domain" description="DUF3857" evidence="2">
    <location>
        <begin position="54"/>
        <end position="211"/>
    </location>
</feature>
<keyword evidence="4" id="KW-1185">Reference proteome</keyword>
<dbReference type="Pfam" id="PF12969">
    <property type="entry name" value="DUF3857"/>
    <property type="match status" value="1"/>
</dbReference>
<dbReference type="Gene3D" id="2.60.40.3140">
    <property type="match status" value="1"/>
</dbReference>
<keyword evidence="1" id="KW-0732">Signal</keyword>
<name>A0A1W2CU56_9FLAO</name>
<accession>A0A1W2CU56</accession>
<dbReference type="STRING" id="1434700.SAMN06296427_11192"/>
<dbReference type="OrthoDB" id="8595007at2"/>
<dbReference type="RefSeq" id="WP_084018868.1">
    <property type="nucleotide sequence ID" value="NZ_FWXS01000011.1"/>
</dbReference>
<evidence type="ECO:0000313" key="4">
    <source>
        <dbReference type="Proteomes" id="UP000192393"/>
    </source>
</evidence>
<reference evidence="3 4" key="1">
    <citation type="submission" date="2017-04" db="EMBL/GenBank/DDBJ databases">
        <authorList>
            <person name="Afonso C.L."/>
            <person name="Miller P.J."/>
            <person name="Scott M.A."/>
            <person name="Spackman E."/>
            <person name="Goraichik I."/>
            <person name="Dimitrov K.M."/>
            <person name="Suarez D.L."/>
            <person name="Swayne D.E."/>
        </authorList>
    </citation>
    <scope>NUCLEOTIDE SEQUENCE [LARGE SCALE GENOMIC DNA]</scope>
    <source>
        <strain evidence="3 4">CGMCC 1.12708</strain>
    </source>
</reference>
<protein>
    <recommendedName>
        <fullName evidence="2">DUF3857 domain-containing protein</fullName>
    </recommendedName>
</protein>
<dbReference type="InterPro" id="IPR038765">
    <property type="entry name" value="Papain-like_cys_pep_sf"/>
</dbReference>
<dbReference type="Proteomes" id="UP000192393">
    <property type="component" value="Unassembled WGS sequence"/>
</dbReference>
<gene>
    <name evidence="3" type="ORF">SAMN06296427_11192</name>
</gene>
<sequence>MRKLLSISSLLAFIIVSAQNFVANSITAELKEGAYAVIRNEKKTIDIHSINKVIHTNELIITVFDKSGDKFAQPHEFYDPNTKITTLEAVYYDQNGIAIKKFKSKDFLDQSYISDGQMYTDSRIKYLNYSSAQYPYTLHFKSVINYSNTTIGRWTPVSSYNVAIEKSSYTINNLMNLKMNSKEMNLSDFGISNQNPNQSVVHYEMKNQKAFDKEDMTLQFKNIFPNVEFSAVDFIIDGVKGNFTDWNGMGKWYRGLLTNSNDFTPTQKKFYQDLVKDAKNDKQKVSILYKYLQNKTRYIGVQLGIGGLQPFPASYVESKSYGDCKALTNYMQSMLDAVGIKSYYTVVYGGSKIDFHTDFASVAQGNHVILYVPLNEEDLWLETTSQQTAFNYLGTFTDNRNALIVTPEGGKIIKTQSFPAEKNTLNIFGSIEIFNDGKLKGDYKMDYAGLQYEQIYRVNFQSSKDQKRILQDIFETLPNLNILNYKFENNWDEAIFTANVNLESTQFGKIHGNNMVINILPSEISTTSLKKNNNRKYPFEIRHGYVDEAEFEIKIPKDYKLDGVFEPIAYQTEFGNYQLTVNTAEGNSLKVKRIISIKDGIYPKEKFNDYVEFQRKISSFDNSKILLEKL</sequence>
<dbReference type="AlphaFoldDB" id="A0A1W2CU56"/>